<dbReference type="Proteomes" id="UP001055286">
    <property type="component" value="Unassembled WGS sequence"/>
</dbReference>
<evidence type="ECO:0000313" key="1">
    <source>
        <dbReference type="EMBL" id="GJD65145.1"/>
    </source>
</evidence>
<dbReference type="EMBL" id="BPQJ01000035">
    <property type="protein sequence ID" value="GJD65145.1"/>
    <property type="molecule type" value="Genomic_DNA"/>
</dbReference>
<keyword evidence="2" id="KW-1185">Reference proteome</keyword>
<reference evidence="1" key="1">
    <citation type="journal article" date="2016" name="Front. Microbiol.">
        <title>Genome Sequence of the Piezophilic, Mesophilic Sulfate-Reducing Bacterium Desulfovibrio indicus J2T.</title>
        <authorList>
            <person name="Cao J."/>
            <person name="Maignien L."/>
            <person name="Shao Z."/>
            <person name="Alain K."/>
            <person name="Jebbar M."/>
        </authorList>
    </citation>
    <scope>NUCLEOTIDE SEQUENCE</scope>
    <source>
        <strain evidence="1">JCM 32048</strain>
    </source>
</reference>
<evidence type="ECO:0000313" key="2">
    <source>
        <dbReference type="Proteomes" id="UP001055286"/>
    </source>
</evidence>
<reference evidence="1" key="2">
    <citation type="submission" date="2021-08" db="EMBL/GenBank/DDBJ databases">
        <authorList>
            <person name="Tani A."/>
            <person name="Ola A."/>
            <person name="Ogura Y."/>
            <person name="Katsura K."/>
            <person name="Hayashi T."/>
        </authorList>
    </citation>
    <scope>NUCLEOTIDE SEQUENCE</scope>
    <source>
        <strain evidence="1">JCM 32048</strain>
    </source>
</reference>
<sequence length="345" mass="39532">MRKLELNLHDTHAGIWQDNANDPTFRKEIFLGLLKHLGRSGWTITLDEEVRKCYRSLSPSHRRARKGNLLASLRISGRVVEVEIWAETWQKDNSNGHRYDFDKLSRLDYLDRLRVDLTFRRIARWLSSLAAVKVKDKNCRPSLVAPTALERIAQRYAESCHTNKALGRPVCDQPCNSRSADGGTVSHGATVWFTDSKGRIGRGVAYYNINNMWWIAVGRDTLRNQASFEIYVSPPSDLRAKRNERERRRRLEAEMSSAVRAHNFRRAETIRNILFGDQPLFRIRSSKNDAFYGSNYSGYTSDTARAGLYTRTEAEDEVRRVPHLLSAFDLAGKPLVIPTDPDPVV</sequence>
<dbReference type="RefSeq" id="WP_099899110.1">
    <property type="nucleotide sequence ID" value="NZ_BPQJ01000035.1"/>
</dbReference>
<comment type="caution">
    <text evidence="1">The sequence shown here is derived from an EMBL/GenBank/DDBJ whole genome shotgun (WGS) entry which is preliminary data.</text>
</comment>
<dbReference type="AlphaFoldDB" id="A0AA37HH98"/>
<name>A0AA37HH98_9HYPH</name>
<organism evidence="1 2">
    <name type="scientific">Methylobacterium frigidaeris</name>
    <dbReference type="NCBI Taxonomy" id="2038277"/>
    <lineage>
        <taxon>Bacteria</taxon>
        <taxon>Pseudomonadati</taxon>
        <taxon>Pseudomonadota</taxon>
        <taxon>Alphaproteobacteria</taxon>
        <taxon>Hyphomicrobiales</taxon>
        <taxon>Methylobacteriaceae</taxon>
        <taxon>Methylobacterium</taxon>
    </lineage>
</organism>
<proteinExistence type="predicted"/>
<gene>
    <name evidence="1" type="ORF">MPEAHAMD_5332</name>
</gene>
<protein>
    <submittedName>
        <fullName evidence="1">Uncharacterized protein</fullName>
    </submittedName>
</protein>
<accession>A0AA37HH98</accession>